<dbReference type="EMBL" id="BRXY01000527">
    <property type="protein sequence ID" value="GMH98566.1"/>
    <property type="molecule type" value="Genomic_DNA"/>
</dbReference>
<feature type="transmembrane region" description="Helical" evidence="1">
    <location>
        <begin position="236"/>
        <end position="263"/>
    </location>
</feature>
<keyword evidence="3" id="KW-1185">Reference proteome</keyword>
<feature type="transmembrane region" description="Helical" evidence="1">
    <location>
        <begin position="80"/>
        <end position="109"/>
    </location>
</feature>
<dbReference type="OrthoDB" id="10490141at2759"/>
<accession>A0A9W7C230</accession>
<evidence type="ECO:0000256" key="1">
    <source>
        <dbReference type="SAM" id="Phobius"/>
    </source>
</evidence>
<comment type="caution">
    <text evidence="2">The sequence shown here is derived from an EMBL/GenBank/DDBJ whole genome shotgun (WGS) entry which is preliminary data.</text>
</comment>
<evidence type="ECO:0000313" key="2">
    <source>
        <dbReference type="EMBL" id="GMH98566.1"/>
    </source>
</evidence>
<keyword evidence="1" id="KW-0472">Membrane</keyword>
<name>A0A9W7C230_9STRA</name>
<reference evidence="3" key="1">
    <citation type="journal article" date="2023" name="Commun. Biol.">
        <title>Genome analysis of Parmales, the sister group of diatoms, reveals the evolutionary specialization of diatoms from phago-mixotrophs to photoautotrophs.</title>
        <authorList>
            <person name="Ban H."/>
            <person name="Sato S."/>
            <person name="Yoshikawa S."/>
            <person name="Yamada K."/>
            <person name="Nakamura Y."/>
            <person name="Ichinomiya M."/>
            <person name="Sato N."/>
            <person name="Blanc-Mathieu R."/>
            <person name="Endo H."/>
            <person name="Kuwata A."/>
            <person name="Ogata H."/>
        </authorList>
    </citation>
    <scope>NUCLEOTIDE SEQUENCE [LARGE SCALE GENOMIC DNA]</scope>
    <source>
        <strain evidence="3">NIES 3701</strain>
    </source>
</reference>
<gene>
    <name evidence="2" type="ORF">TrST_g7062</name>
</gene>
<evidence type="ECO:0000313" key="3">
    <source>
        <dbReference type="Proteomes" id="UP001165085"/>
    </source>
</evidence>
<sequence>MLFLKSLIEHKSRKLDDMSLGGVQNLQKAGAMDAKITPAPFSWKENSRLGRVTLGLELSFTFFLRLLLCREIVSTYFHHLTTYLMCYVVGFCIISASTTGLVVILPFILLGPIGGAVLLSMLLPTVCFVLLLSVVGVLPNFLSFSIGQGVLLHFVPLPSICWFLTSIFAPMGAVKFLNIGLSVYLSDGGDNEKKKAIRKIVKARQEKGGTQTFVFSVMTRILNSIKLLSFDVLIRVFLKVILLFTGSQGIGGSIIMPACRAWLISFRLLSVWHINFKQVGVWKHFKVCAANSFLLVGFGAAIELLTMAVEFNQQPDGFKSYIWRYVFQLFDLGMTTALSASIIQHLT</sequence>
<feature type="transmembrane region" description="Helical" evidence="1">
    <location>
        <begin position="150"/>
        <end position="169"/>
    </location>
</feature>
<keyword evidence="1" id="KW-1133">Transmembrane helix</keyword>
<feature type="transmembrane region" description="Helical" evidence="1">
    <location>
        <begin position="115"/>
        <end position="138"/>
    </location>
</feature>
<feature type="transmembrane region" description="Helical" evidence="1">
    <location>
        <begin position="49"/>
        <end position="68"/>
    </location>
</feature>
<proteinExistence type="predicted"/>
<feature type="transmembrane region" description="Helical" evidence="1">
    <location>
        <begin position="322"/>
        <end position="343"/>
    </location>
</feature>
<dbReference type="AlphaFoldDB" id="A0A9W7C230"/>
<dbReference type="Proteomes" id="UP001165085">
    <property type="component" value="Unassembled WGS sequence"/>
</dbReference>
<feature type="transmembrane region" description="Helical" evidence="1">
    <location>
        <begin position="284"/>
        <end position="302"/>
    </location>
</feature>
<keyword evidence="1" id="KW-0812">Transmembrane</keyword>
<organism evidence="2 3">
    <name type="scientific">Triparma strigata</name>
    <dbReference type="NCBI Taxonomy" id="1606541"/>
    <lineage>
        <taxon>Eukaryota</taxon>
        <taxon>Sar</taxon>
        <taxon>Stramenopiles</taxon>
        <taxon>Ochrophyta</taxon>
        <taxon>Bolidophyceae</taxon>
        <taxon>Parmales</taxon>
        <taxon>Triparmaceae</taxon>
        <taxon>Triparma</taxon>
    </lineage>
</organism>
<protein>
    <submittedName>
        <fullName evidence="2">Uncharacterized protein</fullName>
    </submittedName>
</protein>